<dbReference type="GO" id="GO:0003700">
    <property type="term" value="F:DNA-binding transcription factor activity"/>
    <property type="evidence" value="ECO:0007669"/>
    <property type="project" value="InterPro"/>
</dbReference>
<evidence type="ECO:0000256" key="4">
    <source>
        <dbReference type="ARBA" id="ARBA00023163"/>
    </source>
</evidence>
<organism evidence="6 7">
    <name type="scientific">Ahrensia marina</name>
    <dbReference type="NCBI Taxonomy" id="1514904"/>
    <lineage>
        <taxon>Bacteria</taxon>
        <taxon>Pseudomonadati</taxon>
        <taxon>Pseudomonadota</taxon>
        <taxon>Alphaproteobacteria</taxon>
        <taxon>Hyphomicrobiales</taxon>
        <taxon>Ahrensiaceae</taxon>
        <taxon>Ahrensia</taxon>
    </lineage>
</organism>
<dbReference type="InterPro" id="IPR050950">
    <property type="entry name" value="HTH-type_LysR_regulators"/>
</dbReference>
<keyword evidence="4" id="KW-0804">Transcription</keyword>
<protein>
    <submittedName>
        <fullName evidence="6">LysR family transcriptional regulator</fullName>
    </submittedName>
</protein>
<dbReference type="FunFam" id="1.10.10.10:FF:000001">
    <property type="entry name" value="LysR family transcriptional regulator"/>
    <property type="match status" value="1"/>
</dbReference>
<name>A0A0M9GLB2_9HYPH</name>
<dbReference type="PROSITE" id="PS50931">
    <property type="entry name" value="HTH_LYSR"/>
    <property type="match status" value="1"/>
</dbReference>
<dbReference type="AlphaFoldDB" id="A0A0M9GLB2"/>
<dbReference type="InterPro" id="IPR000847">
    <property type="entry name" value="LysR_HTH_N"/>
</dbReference>
<accession>A0A0M9GLB2</accession>
<evidence type="ECO:0000313" key="6">
    <source>
        <dbReference type="EMBL" id="KPB00430.1"/>
    </source>
</evidence>
<sequence>MSIRMLKTLLAVADHRTFSAAADAVAVTHAAVSQQMRTLEAEMQVALFDRSGRTPQLTPVGRAIVTKAREVVKAYDNIVPSVLGDVGLQGEILLGAIPTSLTGLAPLSIALLRKTYPDIRVHVQPGLTTPLLLQIERGSIDAAIVSRPAVLANGIGFLDVAHEPLQLIAAQETKSDDYLELLREMPFIRFSRDAVVGNTIETWLQSKNIKVNEMMELEGLEAISSMVLANLGISIVPTQSVKQFSTLPLKRIPLPDGAPVRKLGLAFNKDSPRKRLIEEIHTALLEAVKIGVFQPQSFSADEQK</sequence>
<dbReference type="PANTHER" id="PTHR30419:SF8">
    <property type="entry name" value="NITROGEN ASSIMILATION TRANSCRIPTIONAL ACTIVATOR-RELATED"/>
    <property type="match status" value="1"/>
</dbReference>
<dbReference type="GO" id="GO:0005829">
    <property type="term" value="C:cytosol"/>
    <property type="evidence" value="ECO:0007669"/>
    <property type="project" value="TreeGrafter"/>
</dbReference>
<dbReference type="InterPro" id="IPR005119">
    <property type="entry name" value="LysR_subst-bd"/>
</dbReference>
<evidence type="ECO:0000256" key="3">
    <source>
        <dbReference type="ARBA" id="ARBA00023125"/>
    </source>
</evidence>
<dbReference type="Gene3D" id="3.40.190.10">
    <property type="entry name" value="Periplasmic binding protein-like II"/>
    <property type="match status" value="2"/>
</dbReference>
<evidence type="ECO:0000256" key="2">
    <source>
        <dbReference type="ARBA" id="ARBA00023015"/>
    </source>
</evidence>
<reference evidence="6 7" key="1">
    <citation type="submission" date="2015-01" db="EMBL/GenBank/DDBJ databases">
        <title>Ahrensia donghaiensis sp. nov., a novel dimethylsulphoniopropionate-cleavage bacterium isolated from seawater and emended descriptions of the genus Ahrensia and Ahrensia kielensis.</title>
        <authorList>
            <person name="Liu J."/>
        </authorList>
    </citation>
    <scope>NUCLEOTIDE SEQUENCE [LARGE SCALE GENOMIC DNA]</scope>
    <source>
        <strain evidence="6 7">LZD062</strain>
    </source>
</reference>
<keyword evidence="3" id="KW-0238">DNA-binding</keyword>
<dbReference type="Pfam" id="PF03466">
    <property type="entry name" value="LysR_substrate"/>
    <property type="match status" value="1"/>
</dbReference>
<keyword evidence="7" id="KW-1185">Reference proteome</keyword>
<comment type="similarity">
    <text evidence="1">Belongs to the LysR transcriptional regulatory family.</text>
</comment>
<dbReference type="STRING" id="1514904.SU32_13925"/>
<dbReference type="InterPro" id="IPR036390">
    <property type="entry name" value="WH_DNA-bd_sf"/>
</dbReference>
<dbReference type="RefSeq" id="WP_053999983.1">
    <property type="nucleotide sequence ID" value="NZ_JXMU01000022.1"/>
</dbReference>
<evidence type="ECO:0000256" key="1">
    <source>
        <dbReference type="ARBA" id="ARBA00009437"/>
    </source>
</evidence>
<keyword evidence="2" id="KW-0805">Transcription regulation</keyword>
<dbReference type="PANTHER" id="PTHR30419">
    <property type="entry name" value="HTH-TYPE TRANSCRIPTIONAL REGULATOR YBHD"/>
    <property type="match status" value="1"/>
</dbReference>
<dbReference type="SUPFAM" id="SSF46785">
    <property type="entry name" value="Winged helix' DNA-binding domain"/>
    <property type="match status" value="1"/>
</dbReference>
<dbReference type="InterPro" id="IPR036388">
    <property type="entry name" value="WH-like_DNA-bd_sf"/>
</dbReference>
<comment type="caution">
    <text evidence="6">The sequence shown here is derived from an EMBL/GenBank/DDBJ whole genome shotgun (WGS) entry which is preliminary data.</text>
</comment>
<dbReference type="PATRIC" id="fig|1514904.3.peg.1919"/>
<proteinExistence type="inferred from homology"/>
<feature type="domain" description="HTH lysR-type" evidence="5">
    <location>
        <begin position="1"/>
        <end position="58"/>
    </location>
</feature>
<dbReference type="GO" id="GO:0003677">
    <property type="term" value="F:DNA binding"/>
    <property type="evidence" value="ECO:0007669"/>
    <property type="project" value="UniProtKB-KW"/>
</dbReference>
<dbReference type="EMBL" id="JXMU01000022">
    <property type="protein sequence ID" value="KPB00430.1"/>
    <property type="molecule type" value="Genomic_DNA"/>
</dbReference>
<dbReference type="OrthoDB" id="9811588at2"/>
<dbReference type="Gene3D" id="1.10.10.10">
    <property type="entry name" value="Winged helix-like DNA-binding domain superfamily/Winged helix DNA-binding domain"/>
    <property type="match status" value="1"/>
</dbReference>
<dbReference type="Proteomes" id="UP000038011">
    <property type="component" value="Unassembled WGS sequence"/>
</dbReference>
<dbReference type="Pfam" id="PF00126">
    <property type="entry name" value="HTH_1"/>
    <property type="match status" value="1"/>
</dbReference>
<dbReference type="SUPFAM" id="SSF53850">
    <property type="entry name" value="Periplasmic binding protein-like II"/>
    <property type="match status" value="1"/>
</dbReference>
<gene>
    <name evidence="6" type="ORF">SU32_13925</name>
</gene>
<evidence type="ECO:0000313" key="7">
    <source>
        <dbReference type="Proteomes" id="UP000038011"/>
    </source>
</evidence>
<evidence type="ECO:0000259" key="5">
    <source>
        <dbReference type="PROSITE" id="PS50931"/>
    </source>
</evidence>